<dbReference type="EC" id="5.3.1.8" evidence="4"/>
<keyword evidence="8 14" id="KW-0862">Zinc</keyword>
<feature type="domain" description="Phosphomannose isomerase type I catalytic" evidence="15">
    <location>
        <begin position="3"/>
        <end position="148"/>
    </location>
</feature>
<dbReference type="PANTHER" id="PTHR10309">
    <property type="entry name" value="MANNOSE-6-PHOSPHATE ISOMERASE"/>
    <property type="match status" value="1"/>
</dbReference>
<evidence type="ECO:0000256" key="9">
    <source>
        <dbReference type="ARBA" id="ARBA00023235"/>
    </source>
</evidence>
<sequence>MDRLTNTIRPYAWGSPTAIPRLLGTEPTGEPQAEMWMGAHPGAPSRLDRGSGTTTLREVIAADPEGELGAAAVSKFGPGLPFLLKILAAGAPLSLQVHPDLEQARAGFEDEERRGVPVDAGHRNYKDPNHKPEMICALTPFDGLCGFRAPHEAAELLEGLGVDSLKPYADLLRAHPEDAALREVLTAVLTADRDQMAATVTEAAAAAERLGGPYKPYASLVHDYPGDPGVIAAMLLNHVQLQPGEAMFLGAGVPHAYIDGLGVELLANSDNVLRAGLTPKHVDVPELLKIVKFESGDPKVLRPEGDAEEVYETPIDEFRLSRFLLAPGGASRTLPAGAPQILLCTAGSPKAGELTLAPGESVFVPADEKVELSGTGTVFRATVVV</sequence>
<comment type="subcellular location">
    <subcellularLocation>
        <location evidence="2">Cytoplasm</location>
    </subcellularLocation>
</comment>
<comment type="catalytic activity">
    <reaction evidence="1">
        <text>D-mannose 6-phosphate = D-fructose 6-phosphate</text>
        <dbReference type="Rhea" id="RHEA:12356"/>
        <dbReference type="ChEBI" id="CHEBI:58735"/>
        <dbReference type="ChEBI" id="CHEBI:61527"/>
        <dbReference type="EC" id="5.3.1.8"/>
    </reaction>
</comment>
<evidence type="ECO:0000256" key="14">
    <source>
        <dbReference type="PIRSR" id="PIRSR001480-2"/>
    </source>
</evidence>
<evidence type="ECO:0000256" key="10">
    <source>
        <dbReference type="ARBA" id="ARBA00029741"/>
    </source>
</evidence>
<dbReference type="NCBIfam" id="TIGR00218">
    <property type="entry name" value="manA"/>
    <property type="match status" value="1"/>
</dbReference>
<dbReference type="GO" id="GO:0005975">
    <property type="term" value="P:carbohydrate metabolic process"/>
    <property type="evidence" value="ECO:0007669"/>
    <property type="project" value="InterPro"/>
</dbReference>
<dbReference type="PROSITE" id="PS00965">
    <property type="entry name" value="PMI_I_1"/>
    <property type="match status" value="1"/>
</dbReference>
<keyword evidence="9 16" id="KW-0413">Isomerase</keyword>
<evidence type="ECO:0000313" key="16">
    <source>
        <dbReference type="EMBL" id="GHI89349.1"/>
    </source>
</evidence>
<evidence type="ECO:0000256" key="7">
    <source>
        <dbReference type="ARBA" id="ARBA00022723"/>
    </source>
</evidence>
<name>A0A919H890_9ACTN</name>
<evidence type="ECO:0000256" key="5">
    <source>
        <dbReference type="ARBA" id="ARBA00018236"/>
    </source>
</evidence>
<evidence type="ECO:0000259" key="15">
    <source>
        <dbReference type="Pfam" id="PF20511"/>
    </source>
</evidence>
<accession>A0A919H890</accession>
<dbReference type="RefSeq" id="WP_031147515.1">
    <property type="nucleotide sequence ID" value="NZ_BNEE01000006.1"/>
</dbReference>
<keyword evidence="7 14" id="KW-0479">Metal-binding</keyword>
<dbReference type="GO" id="GO:0009298">
    <property type="term" value="P:GDP-mannose biosynthetic process"/>
    <property type="evidence" value="ECO:0007669"/>
    <property type="project" value="InterPro"/>
</dbReference>
<dbReference type="InterPro" id="IPR016305">
    <property type="entry name" value="Mannose-6-P_Isomerase"/>
</dbReference>
<dbReference type="Pfam" id="PF20511">
    <property type="entry name" value="PMI_typeI_cat"/>
    <property type="match status" value="1"/>
</dbReference>
<dbReference type="OrthoDB" id="9792649at2"/>
<comment type="similarity">
    <text evidence="3">Belongs to the mannose-6-phosphate isomerase type 1 family.</text>
</comment>
<dbReference type="EMBL" id="BNEE01000006">
    <property type="protein sequence ID" value="GHI89349.1"/>
    <property type="molecule type" value="Genomic_DNA"/>
</dbReference>
<evidence type="ECO:0000256" key="6">
    <source>
        <dbReference type="ARBA" id="ARBA00022490"/>
    </source>
</evidence>
<dbReference type="FunFam" id="2.60.120.10:FF:000030">
    <property type="entry name" value="Mannose-6-phosphate isomerase ManA"/>
    <property type="match status" value="1"/>
</dbReference>
<dbReference type="GO" id="GO:0004476">
    <property type="term" value="F:mannose-6-phosphate isomerase activity"/>
    <property type="evidence" value="ECO:0007669"/>
    <property type="project" value="UniProtKB-EC"/>
</dbReference>
<feature type="binding site" evidence="14">
    <location>
        <position position="96"/>
    </location>
    <ligand>
        <name>Zn(2+)</name>
        <dbReference type="ChEBI" id="CHEBI:29105"/>
    </ligand>
</feature>
<dbReference type="PANTHER" id="PTHR10309:SF0">
    <property type="entry name" value="MANNOSE-6-PHOSPHATE ISOMERASE"/>
    <property type="match status" value="1"/>
</dbReference>
<dbReference type="InterPro" id="IPR001250">
    <property type="entry name" value="Man6P_Isoase-1"/>
</dbReference>
<evidence type="ECO:0000313" key="17">
    <source>
        <dbReference type="Proteomes" id="UP000600026"/>
    </source>
</evidence>
<dbReference type="InterPro" id="IPR046457">
    <property type="entry name" value="PMI_typeI_cat"/>
</dbReference>
<evidence type="ECO:0000256" key="4">
    <source>
        <dbReference type="ARBA" id="ARBA00011956"/>
    </source>
</evidence>
<evidence type="ECO:0000256" key="3">
    <source>
        <dbReference type="ARBA" id="ARBA00010772"/>
    </source>
</evidence>
<dbReference type="CDD" id="cd07011">
    <property type="entry name" value="cupin_PMI_type_I_N"/>
    <property type="match status" value="1"/>
</dbReference>
<dbReference type="SUPFAM" id="SSF51182">
    <property type="entry name" value="RmlC-like cupins"/>
    <property type="match status" value="1"/>
</dbReference>
<dbReference type="Gene3D" id="1.10.441.10">
    <property type="entry name" value="Phosphomannose Isomerase, domain 2"/>
    <property type="match status" value="1"/>
</dbReference>
<evidence type="ECO:0000256" key="13">
    <source>
        <dbReference type="PIRSR" id="PIRSR001480-1"/>
    </source>
</evidence>
<evidence type="ECO:0000256" key="8">
    <source>
        <dbReference type="ARBA" id="ARBA00022833"/>
    </source>
</evidence>
<evidence type="ECO:0000256" key="2">
    <source>
        <dbReference type="ARBA" id="ARBA00004496"/>
    </source>
</evidence>
<dbReference type="InterPro" id="IPR018050">
    <property type="entry name" value="Pmannose_isomerase-type1_CS"/>
</dbReference>
<comment type="caution">
    <text evidence="16">The sequence shown here is derived from an EMBL/GenBank/DDBJ whole genome shotgun (WGS) entry which is preliminary data.</text>
</comment>
<dbReference type="Proteomes" id="UP000600026">
    <property type="component" value="Unassembled WGS sequence"/>
</dbReference>
<dbReference type="Gene3D" id="2.60.120.10">
    <property type="entry name" value="Jelly Rolls"/>
    <property type="match status" value="2"/>
</dbReference>
<keyword evidence="17" id="KW-1185">Reference proteome</keyword>
<comment type="cofactor">
    <cofactor evidence="14">
        <name>Zn(2+)</name>
        <dbReference type="ChEBI" id="CHEBI:29105"/>
    </cofactor>
    <text evidence="14">Binds 1 zinc ion per subunit.</text>
</comment>
<keyword evidence="6" id="KW-0963">Cytoplasm</keyword>
<organism evidence="16 17">
    <name type="scientific">Streptomyces xanthophaeus</name>
    <dbReference type="NCBI Taxonomy" id="67385"/>
    <lineage>
        <taxon>Bacteria</taxon>
        <taxon>Bacillati</taxon>
        <taxon>Actinomycetota</taxon>
        <taxon>Actinomycetes</taxon>
        <taxon>Kitasatosporales</taxon>
        <taxon>Streptomycetaceae</taxon>
        <taxon>Streptomyces</taxon>
    </lineage>
</organism>
<evidence type="ECO:0000256" key="1">
    <source>
        <dbReference type="ARBA" id="ARBA00000757"/>
    </source>
</evidence>
<evidence type="ECO:0000256" key="11">
    <source>
        <dbReference type="ARBA" id="ARBA00030762"/>
    </source>
</evidence>
<gene>
    <name evidence="16" type="ORF">Sxan_67130</name>
</gene>
<reference evidence="16" key="1">
    <citation type="submission" date="2020-09" db="EMBL/GenBank/DDBJ databases">
        <title>Whole genome shotgun sequence of Streptomyces xanthophaeus NBRC 12829.</title>
        <authorList>
            <person name="Komaki H."/>
            <person name="Tamura T."/>
        </authorList>
    </citation>
    <scope>NUCLEOTIDE SEQUENCE</scope>
    <source>
        <strain evidence="16">NBRC 12829</strain>
    </source>
</reference>
<feature type="binding site" evidence="14">
    <location>
        <position position="133"/>
    </location>
    <ligand>
        <name>Zn(2+)</name>
        <dbReference type="ChEBI" id="CHEBI:29105"/>
    </ligand>
</feature>
<proteinExistence type="inferred from homology"/>
<dbReference type="PIRSF" id="PIRSF001480">
    <property type="entry name" value="Mannose-6-phosphate_isomerase"/>
    <property type="match status" value="1"/>
</dbReference>
<dbReference type="GO" id="GO:0005829">
    <property type="term" value="C:cytosol"/>
    <property type="evidence" value="ECO:0007669"/>
    <property type="project" value="TreeGrafter"/>
</dbReference>
<dbReference type="InterPro" id="IPR011051">
    <property type="entry name" value="RmlC_Cupin_sf"/>
</dbReference>
<feature type="binding site" evidence="14">
    <location>
        <position position="255"/>
    </location>
    <ligand>
        <name>Zn(2+)</name>
        <dbReference type="ChEBI" id="CHEBI:29105"/>
    </ligand>
</feature>
<comment type="function">
    <text evidence="12">Involved in the conversion of glucose to GDP-L-fucose, which can be converted to L-fucose, a capsular polysaccharide.</text>
</comment>
<feature type="active site" evidence="13">
    <location>
        <position position="274"/>
    </location>
</feature>
<dbReference type="AlphaFoldDB" id="A0A919H890"/>
<dbReference type="PRINTS" id="PR00714">
    <property type="entry name" value="MAN6PISMRASE"/>
</dbReference>
<protein>
    <recommendedName>
        <fullName evidence="5">Mannose-6-phosphate isomerase</fullName>
        <ecNumber evidence="4">5.3.1.8</ecNumber>
    </recommendedName>
    <alternativeName>
        <fullName evidence="10">Phosphohexomutase</fullName>
    </alternativeName>
    <alternativeName>
        <fullName evidence="11">Phosphomannose isomerase</fullName>
    </alternativeName>
</protein>
<evidence type="ECO:0000256" key="12">
    <source>
        <dbReference type="ARBA" id="ARBA00058469"/>
    </source>
</evidence>
<dbReference type="GO" id="GO:0008270">
    <property type="term" value="F:zinc ion binding"/>
    <property type="evidence" value="ECO:0007669"/>
    <property type="project" value="InterPro"/>
</dbReference>
<dbReference type="InterPro" id="IPR014710">
    <property type="entry name" value="RmlC-like_jellyroll"/>
</dbReference>
<feature type="binding site" evidence="14">
    <location>
        <position position="98"/>
    </location>
    <ligand>
        <name>Zn(2+)</name>
        <dbReference type="ChEBI" id="CHEBI:29105"/>
    </ligand>
</feature>